<dbReference type="Gene3D" id="3.40.50.1820">
    <property type="entry name" value="alpha/beta hydrolase"/>
    <property type="match status" value="1"/>
</dbReference>
<dbReference type="InterPro" id="IPR029058">
    <property type="entry name" value="AB_hydrolase_fold"/>
</dbReference>
<protein>
    <submittedName>
        <fullName evidence="4">Acetyl esterase/lipase</fullName>
    </submittedName>
</protein>
<proteinExistence type="predicted"/>
<dbReference type="Pfam" id="PF20434">
    <property type="entry name" value="BD-FAE"/>
    <property type="match status" value="1"/>
</dbReference>
<evidence type="ECO:0000256" key="1">
    <source>
        <dbReference type="ARBA" id="ARBA00022801"/>
    </source>
</evidence>
<dbReference type="PANTHER" id="PTHR48081:SF6">
    <property type="entry name" value="PEPTIDASE S9 PROLYL OLIGOPEPTIDASE CATALYTIC DOMAIN-CONTAINING PROTEIN"/>
    <property type="match status" value="1"/>
</dbReference>
<evidence type="ECO:0000256" key="2">
    <source>
        <dbReference type="SAM" id="MobiDB-lite"/>
    </source>
</evidence>
<evidence type="ECO:0000313" key="5">
    <source>
        <dbReference type="Proteomes" id="UP000199548"/>
    </source>
</evidence>
<name>A0A1I3LIN3_9BURK</name>
<dbReference type="Proteomes" id="UP000199548">
    <property type="component" value="Unassembled WGS sequence"/>
</dbReference>
<evidence type="ECO:0000259" key="3">
    <source>
        <dbReference type="Pfam" id="PF20434"/>
    </source>
</evidence>
<organism evidence="4 5">
    <name type="scientific">Paraburkholderia megapolitana</name>
    <dbReference type="NCBI Taxonomy" id="420953"/>
    <lineage>
        <taxon>Bacteria</taxon>
        <taxon>Pseudomonadati</taxon>
        <taxon>Pseudomonadota</taxon>
        <taxon>Betaproteobacteria</taxon>
        <taxon>Burkholderiales</taxon>
        <taxon>Burkholderiaceae</taxon>
        <taxon>Paraburkholderia</taxon>
    </lineage>
</organism>
<dbReference type="EMBL" id="FOQU01000004">
    <property type="protein sequence ID" value="SFI84594.1"/>
    <property type="molecule type" value="Genomic_DNA"/>
</dbReference>
<evidence type="ECO:0000313" key="4">
    <source>
        <dbReference type="EMBL" id="SFI84594.1"/>
    </source>
</evidence>
<reference evidence="4 5" key="1">
    <citation type="submission" date="2016-10" db="EMBL/GenBank/DDBJ databases">
        <authorList>
            <person name="de Groot N.N."/>
        </authorList>
    </citation>
    <scope>NUCLEOTIDE SEQUENCE [LARGE SCALE GENOMIC DNA]</scope>
    <source>
        <strain evidence="4 5">LMG 23650</strain>
    </source>
</reference>
<feature type="region of interest" description="Disordered" evidence="2">
    <location>
        <begin position="61"/>
        <end position="97"/>
    </location>
</feature>
<dbReference type="InterPro" id="IPR049492">
    <property type="entry name" value="BD-FAE-like_dom"/>
</dbReference>
<sequence>MDFIACDDARSLSQQPQGNGVNRNRRLIMSAGLSAVATMAFARGEKHRGLRDVRDVSDVRDARTASRASESLALWPSGKMPGGSGPTGPEHVSAKGSVTNVSHPRMNVYRPRKANGAAVLVISGGGYRHIELGSESGPACRWLQSLGVTAFELIYRLPDEGWIRTAPLQDGQRAMRVIRAAAPSFGIDAQRIGVLGFSAGGHLAGMTAVTPQIDRYASIDATDKLSSKPGIAGLIYPVLSLVPPFDNTETRRQLIGEHPSLAEAIEFSVDRQVTGTSPPTFLAQAKDDPVSPVDNSLMMFNALRKNDVLAEMHIFQAGGHGWGMGQPGSLVHAWPALFETWAVYNKLIPGVPV</sequence>
<accession>A0A1I3LIN3</accession>
<feature type="domain" description="BD-FAE-like" evidence="3">
    <location>
        <begin position="106"/>
        <end position="303"/>
    </location>
</feature>
<dbReference type="GO" id="GO:0016787">
    <property type="term" value="F:hydrolase activity"/>
    <property type="evidence" value="ECO:0007669"/>
    <property type="project" value="UniProtKB-KW"/>
</dbReference>
<keyword evidence="1" id="KW-0378">Hydrolase</keyword>
<dbReference type="SUPFAM" id="SSF53474">
    <property type="entry name" value="alpha/beta-Hydrolases"/>
    <property type="match status" value="1"/>
</dbReference>
<keyword evidence="5" id="KW-1185">Reference proteome</keyword>
<feature type="region of interest" description="Disordered" evidence="2">
    <location>
        <begin position="1"/>
        <end position="21"/>
    </location>
</feature>
<dbReference type="AlphaFoldDB" id="A0A1I3LIN3"/>
<feature type="compositionally biased region" description="Polar residues" evidence="2">
    <location>
        <begin position="11"/>
        <end position="21"/>
    </location>
</feature>
<dbReference type="InterPro" id="IPR050300">
    <property type="entry name" value="GDXG_lipolytic_enzyme"/>
</dbReference>
<dbReference type="PANTHER" id="PTHR48081">
    <property type="entry name" value="AB HYDROLASE SUPERFAMILY PROTEIN C4A8.06C"/>
    <property type="match status" value="1"/>
</dbReference>
<dbReference type="STRING" id="420953.SAMN05192543_104441"/>
<gene>
    <name evidence="4" type="ORF">SAMN05192543_104441</name>
</gene>